<dbReference type="STRING" id="857340.A0A086T249"/>
<evidence type="ECO:0000256" key="3">
    <source>
        <dbReference type="ARBA" id="ARBA00013095"/>
    </source>
</evidence>
<feature type="active site" description="Proton donor/acceptor" evidence="11">
    <location>
        <position position="210"/>
    </location>
</feature>
<dbReference type="Pfam" id="PF01083">
    <property type="entry name" value="Cutinase"/>
    <property type="match status" value="1"/>
</dbReference>
<dbReference type="InterPro" id="IPR043579">
    <property type="entry name" value="CUTINASE_2"/>
</dbReference>
<keyword evidence="7" id="KW-0378">Hydrolase</keyword>
<feature type="chain" id="PRO_5001815339" description="cutinase" evidence="14">
    <location>
        <begin position="18"/>
        <end position="232"/>
    </location>
</feature>
<keyword evidence="6 14" id="KW-0732">Signal</keyword>
<dbReference type="Gene3D" id="3.40.50.1820">
    <property type="entry name" value="alpha/beta hydrolase"/>
    <property type="match status" value="1"/>
</dbReference>
<keyword evidence="4" id="KW-0719">Serine esterase</keyword>
<dbReference type="HOGENOM" id="CLU_040058_2_0_1"/>
<keyword evidence="9 12" id="KW-1015">Disulfide bond</keyword>
<keyword evidence="5" id="KW-0964">Secreted</keyword>
<dbReference type="InterPro" id="IPR029058">
    <property type="entry name" value="AB_hydrolase_fold"/>
</dbReference>
<organism evidence="15 16">
    <name type="scientific">Hapsidospora chrysogenum (strain ATCC 11550 / CBS 779.69 / DSM 880 / IAM 14645 / JCM 23072 / IMI 49137)</name>
    <name type="common">Acremonium chrysogenum</name>
    <dbReference type="NCBI Taxonomy" id="857340"/>
    <lineage>
        <taxon>Eukaryota</taxon>
        <taxon>Fungi</taxon>
        <taxon>Dikarya</taxon>
        <taxon>Ascomycota</taxon>
        <taxon>Pezizomycotina</taxon>
        <taxon>Sordariomycetes</taxon>
        <taxon>Hypocreomycetidae</taxon>
        <taxon>Hypocreales</taxon>
        <taxon>Bionectriaceae</taxon>
        <taxon>Hapsidospora</taxon>
    </lineage>
</organism>
<evidence type="ECO:0000256" key="1">
    <source>
        <dbReference type="ARBA" id="ARBA00004613"/>
    </source>
</evidence>
<feature type="region of interest" description="Disordered" evidence="13">
    <location>
        <begin position="29"/>
        <end position="50"/>
    </location>
</feature>
<dbReference type="PROSITE" id="PS00931">
    <property type="entry name" value="CUTINASE_2"/>
    <property type="match status" value="1"/>
</dbReference>
<dbReference type="OrthoDB" id="3225429at2759"/>
<dbReference type="GO" id="GO:0005576">
    <property type="term" value="C:extracellular region"/>
    <property type="evidence" value="ECO:0007669"/>
    <property type="project" value="UniProtKB-SubCell"/>
</dbReference>
<evidence type="ECO:0000256" key="4">
    <source>
        <dbReference type="ARBA" id="ARBA00022487"/>
    </source>
</evidence>
<evidence type="ECO:0000256" key="6">
    <source>
        <dbReference type="ARBA" id="ARBA00022729"/>
    </source>
</evidence>
<dbReference type="PANTHER" id="PTHR48250:SF3">
    <property type="entry name" value="CUTINASE 1-RELATED"/>
    <property type="match status" value="1"/>
</dbReference>
<keyword evidence="8" id="KW-0843">Virulence</keyword>
<evidence type="ECO:0000313" key="16">
    <source>
        <dbReference type="Proteomes" id="UP000029964"/>
    </source>
</evidence>
<feature type="disulfide bond" evidence="12">
    <location>
        <begin position="193"/>
        <end position="200"/>
    </location>
</feature>
<comment type="catalytic activity">
    <reaction evidence="10">
        <text>cutin + H2O = cutin monomers.</text>
        <dbReference type="EC" id="3.1.1.74"/>
    </reaction>
</comment>
<evidence type="ECO:0000256" key="9">
    <source>
        <dbReference type="ARBA" id="ARBA00023157"/>
    </source>
</evidence>
<dbReference type="PANTHER" id="PTHR48250">
    <property type="entry name" value="CUTINASE 2-RELATED"/>
    <property type="match status" value="1"/>
</dbReference>
<feature type="active site" evidence="11">
    <location>
        <position position="197"/>
    </location>
</feature>
<dbReference type="SUPFAM" id="SSF53474">
    <property type="entry name" value="alpha/beta-Hydrolases"/>
    <property type="match status" value="1"/>
</dbReference>
<feature type="disulfide bond" evidence="12">
    <location>
        <begin position="54"/>
        <end position="131"/>
    </location>
</feature>
<feature type="signal peptide" evidence="14">
    <location>
        <begin position="1"/>
        <end position="17"/>
    </location>
</feature>
<evidence type="ECO:0000256" key="14">
    <source>
        <dbReference type="SAM" id="SignalP"/>
    </source>
</evidence>
<accession>A0A086T249</accession>
<dbReference type="PRINTS" id="PR00129">
    <property type="entry name" value="CUTINASE"/>
</dbReference>
<comment type="similarity">
    <text evidence="2">Belongs to the cutinase family.</text>
</comment>
<dbReference type="EC" id="3.1.1.74" evidence="3"/>
<keyword evidence="16" id="KW-1185">Reference proteome</keyword>
<comment type="caution">
    <text evidence="15">The sequence shown here is derived from an EMBL/GenBank/DDBJ whole genome shotgun (WGS) entry which is preliminary data.</text>
</comment>
<evidence type="ECO:0000256" key="12">
    <source>
        <dbReference type="PIRSR" id="PIRSR611150-2"/>
    </source>
</evidence>
<dbReference type="AlphaFoldDB" id="A0A086T249"/>
<evidence type="ECO:0000313" key="15">
    <source>
        <dbReference type="EMBL" id="KFH43431.1"/>
    </source>
</evidence>
<comment type="subcellular location">
    <subcellularLocation>
        <location evidence="1">Secreted</location>
    </subcellularLocation>
</comment>
<reference evidence="16" key="1">
    <citation type="journal article" date="2014" name="Genome Announc.">
        <title>Genome sequence and annotation of Acremonium chrysogenum, producer of the beta-lactam antibiotic cephalosporin C.</title>
        <authorList>
            <person name="Terfehr D."/>
            <person name="Dahlmann T.A."/>
            <person name="Specht T."/>
            <person name="Zadra I."/>
            <person name="Kuernsteiner H."/>
            <person name="Kueck U."/>
        </authorList>
    </citation>
    <scope>NUCLEOTIDE SEQUENCE [LARGE SCALE GENOMIC DNA]</scope>
    <source>
        <strain evidence="16">ATCC 11550 / CBS 779.69 / DSM 880 / IAM 14645 / JCM 23072 / IMI 49137</strain>
    </source>
</reference>
<dbReference type="Proteomes" id="UP000029964">
    <property type="component" value="Unassembled WGS sequence"/>
</dbReference>
<protein>
    <recommendedName>
        <fullName evidence="3">cutinase</fullName>
        <ecNumber evidence="3">3.1.1.74</ecNumber>
    </recommendedName>
</protein>
<dbReference type="EMBL" id="JPKY01000069">
    <property type="protein sequence ID" value="KFH43431.1"/>
    <property type="molecule type" value="Genomic_DNA"/>
</dbReference>
<sequence>MKPFSIILGLSAVLASALPVENETRDVTEVSGVQLETRQSTTRNDLENGSSSRCPDAILIYARGSTEAGNMGVTAGPVLASNMEREFRNIWIQGVGGPYTADLSPNFLPKGTNSQSIGEAKRLINMAYEKCPSTPVVVAGYSQGTAVVGNALTELSGPAKDNVVGAALFGYTKNLQNRGKIPNYPESRTQVYCSLTDAVCTGTLFILPGHFLYLDDAAGPAPRFLTRQINSA</sequence>
<gene>
    <name evidence="15" type="ORF">ACRE_057830</name>
</gene>
<dbReference type="GO" id="GO:0016052">
    <property type="term" value="P:carbohydrate catabolic process"/>
    <property type="evidence" value="ECO:0007669"/>
    <property type="project" value="TreeGrafter"/>
</dbReference>
<feature type="active site" description="Nucleophile" evidence="11">
    <location>
        <position position="142"/>
    </location>
</feature>
<evidence type="ECO:0000256" key="2">
    <source>
        <dbReference type="ARBA" id="ARBA00007534"/>
    </source>
</evidence>
<dbReference type="SMART" id="SM01110">
    <property type="entry name" value="Cutinase"/>
    <property type="match status" value="1"/>
</dbReference>
<dbReference type="InterPro" id="IPR011150">
    <property type="entry name" value="Cutinase_monf"/>
</dbReference>
<evidence type="ECO:0000256" key="5">
    <source>
        <dbReference type="ARBA" id="ARBA00022525"/>
    </source>
</evidence>
<dbReference type="FunFam" id="3.40.50.1820:FF:000235">
    <property type="entry name" value="Cutinase 1"/>
    <property type="match status" value="1"/>
</dbReference>
<feature type="compositionally biased region" description="Polar residues" evidence="13">
    <location>
        <begin position="34"/>
        <end position="50"/>
    </location>
</feature>
<dbReference type="GO" id="GO:0050525">
    <property type="term" value="F:cutinase activity"/>
    <property type="evidence" value="ECO:0007669"/>
    <property type="project" value="UniProtKB-EC"/>
</dbReference>
<evidence type="ECO:0000256" key="11">
    <source>
        <dbReference type="PIRSR" id="PIRSR611150-1"/>
    </source>
</evidence>
<proteinExistence type="inferred from homology"/>
<evidence type="ECO:0000256" key="13">
    <source>
        <dbReference type="SAM" id="MobiDB-lite"/>
    </source>
</evidence>
<evidence type="ECO:0000256" key="10">
    <source>
        <dbReference type="ARBA" id="ARBA00034045"/>
    </source>
</evidence>
<dbReference type="InterPro" id="IPR000675">
    <property type="entry name" value="Cutinase/axe"/>
</dbReference>
<name>A0A086T249_HAPC1</name>
<evidence type="ECO:0000256" key="7">
    <source>
        <dbReference type="ARBA" id="ARBA00022801"/>
    </source>
</evidence>
<evidence type="ECO:0000256" key="8">
    <source>
        <dbReference type="ARBA" id="ARBA00023026"/>
    </source>
</evidence>